<organism evidence="2">
    <name type="scientific">Arundo donax</name>
    <name type="common">Giant reed</name>
    <name type="synonym">Donax arundinaceus</name>
    <dbReference type="NCBI Taxonomy" id="35708"/>
    <lineage>
        <taxon>Eukaryota</taxon>
        <taxon>Viridiplantae</taxon>
        <taxon>Streptophyta</taxon>
        <taxon>Embryophyta</taxon>
        <taxon>Tracheophyta</taxon>
        <taxon>Spermatophyta</taxon>
        <taxon>Magnoliopsida</taxon>
        <taxon>Liliopsida</taxon>
        <taxon>Poales</taxon>
        <taxon>Poaceae</taxon>
        <taxon>PACMAD clade</taxon>
        <taxon>Arundinoideae</taxon>
        <taxon>Arundineae</taxon>
        <taxon>Arundo</taxon>
    </lineage>
</organism>
<dbReference type="EMBL" id="GBRH01187944">
    <property type="protein sequence ID" value="JAE09952.1"/>
    <property type="molecule type" value="Transcribed_RNA"/>
</dbReference>
<sequence>MNPLKLRSPFFFHFLFYLFSFFFYSSFWILWVSSLAYHNLLGTKRLCCC</sequence>
<keyword evidence="1" id="KW-0472">Membrane</keyword>
<reference evidence="2" key="2">
    <citation type="journal article" date="2015" name="Data Brief">
        <title>Shoot transcriptome of the giant reed, Arundo donax.</title>
        <authorList>
            <person name="Barrero R.A."/>
            <person name="Guerrero F.D."/>
            <person name="Moolhuijzen P."/>
            <person name="Goolsby J.A."/>
            <person name="Tidwell J."/>
            <person name="Bellgard S.E."/>
            <person name="Bellgard M.I."/>
        </authorList>
    </citation>
    <scope>NUCLEOTIDE SEQUENCE</scope>
    <source>
        <tissue evidence="2">Shoot tissue taken approximately 20 cm above the soil surface</tissue>
    </source>
</reference>
<protein>
    <submittedName>
        <fullName evidence="2">Uncharacterized protein</fullName>
    </submittedName>
</protein>
<name>A0A0A9FC68_ARUDO</name>
<keyword evidence="1" id="KW-0812">Transmembrane</keyword>
<keyword evidence="1" id="KW-1133">Transmembrane helix</keyword>
<evidence type="ECO:0000256" key="1">
    <source>
        <dbReference type="SAM" id="Phobius"/>
    </source>
</evidence>
<reference evidence="2" key="1">
    <citation type="submission" date="2014-09" db="EMBL/GenBank/DDBJ databases">
        <authorList>
            <person name="Magalhaes I.L.F."/>
            <person name="Oliveira U."/>
            <person name="Santos F.R."/>
            <person name="Vidigal T.H.D.A."/>
            <person name="Brescovit A.D."/>
            <person name="Santos A.J."/>
        </authorList>
    </citation>
    <scope>NUCLEOTIDE SEQUENCE</scope>
    <source>
        <tissue evidence="2">Shoot tissue taken approximately 20 cm above the soil surface</tissue>
    </source>
</reference>
<dbReference type="AlphaFoldDB" id="A0A0A9FC68"/>
<feature type="transmembrane region" description="Helical" evidence="1">
    <location>
        <begin position="12"/>
        <end position="31"/>
    </location>
</feature>
<proteinExistence type="predicted"/>
<accession>A0A0A9FC68</accession>
<evidence type="ECO:0000313" key="2">
    <source>
        <dbReference type="EMBL" id="JAE09952.1"/>
    </source>
</evidence>